<dbReference type="Pfam" id="PF03151">
    <property type="entry name" value="TPT"/>
    <property type="match status" value="1"/>
</dbReference>
<name>A0A812LK32_9DINO</name>
<feature type="transmembrane region" description="Helical" evidence="5">
    <location>
        <begin position="240"/>
        <end position="262"/>
    </location>
</feature>
<comment type="subcellular location">
    <subcellularLocation>
        <location evidence="1">Membrane</location>
        <topology evidence="1">Multi-pass membrane protein</topology>
    </subcellularLocation>
</comment>
<keyword evidence="2 5" id="KW-0812">Transmembrane</keyword>
<keyword evidence="8" id="KW-1185">Reference proteome</keyword>
<dbReference type="InterPro" id="IPR004853">
    <property type="entry name" value="Sugar_P_trans_dom"/>
</dbReference>
<dbReference type="SUPFAM" id="SSF103481">
    <property type="entry name" value="Multidrug resistance efflux transporter EmrE"/>
    <property type="match status" value="1"/>
</dbReference>
<evidence type="ECO:0000256" key="3">
    <source>
        <dbReference type="ARBA" id="ARBA00022989"/>
    </source>
</evidence>
<dbReference type="EMBL" id="CAJNJA010009548">
    <property type="protein sequence ID" value="CAE7247926.1"/>
    <property type="molecule type" value="Genomic_DNA"/>
</dbReference>
<dbReference type="Proteomes" id="UP000601435">
    <property type="component" value="Unassembled WGS sequence"/>
</dbReference>
<evidence type="ECO:0000256" key="5">
    <source>
        <dbReference type="SAM" id="Phobius"/>
    </source>
</evidence>
<comment type="caution">
    <text evidence="7">The sequence shown here is derived from an EMBL/GenBank/DDBJ whole genome shotgun (WGS) entry which is preliminary data.</text>
</comment>
<feature type="transmembrane region" description="Helical" evidence="5">
    <location>
        <begin position="59"/>
        <end position="79"/>
    </location>
</feature>
<feature type="transmembrane region" description="Helical" evidence="5">
    <location>
        <begin position="302"/>
        <end position="323"/>
    </location>
</feature>
<organism evidence="7 8">
    <name type="scientific">Symbiodinium necroappetens</name>
    <dbReference type="NCBI Taxonomy" id="1628268"/>
    <lineage>
        <taxon>Eukaryota</taxon>
        <taxon>Sar</taxon>
        <taxon>Alveolata</taxon>
        <taxon>Dinophyceae</taxon>
        <taxon>Suessiales</taxon>
        <taxon>Symbiodiniaceae</taxon>
        <taxon>Symbiodinium</taxon>
    </lineage>
</organism>
<evidence type="ECO:0000313" key="8">
    <source>
        <dbReference type="Proteomes" id="UP000601435"/>
    </source>
</evidence>
<accession>A0A812LK32</accession>
<dbReference type="GO" id="GO:0016020">
    <property type="term" value="C:membrane"/>
    <property type="evidence" value="ECO:0007669"/>
    <property type="project" value="UniProtKB-SubCell"/>
</dbReference>
<evidence type="ECO:0000256" key="2">
    <source>
        <dbReference type="ARBA" id="ARBA00022692"/>
    </source>
</evidence>
<feature type="transmembrane region" description="Helical" evidence="5">
    <location>
        <begin position="169"/>
        <end position="189"/>
    </location>
</feature>
<evidence type="ECO:0000256" key="4">
    <source>
        <dbReference type="ARBA" id="ARBA00023136"/>
    </source>
</evidence>
<dbReference type="PANTHER" id="PTHR11132">
    <property type="entry name" value="SOLUTE CARRIER FAMILY 35"/>
    <property type="match status" value="1"/>
</dbReference>
<sequence length="359" mass="38945">MRAASEASEAAAEEPTESKKEKSFMDKFGVIIYIVLWYAFNIGYNIYNKKALISYPYPWACALWQMSFGWLIFVPLWILRIRKTPKLTVSQAVTLAPSALGHLATHVGAVIAFFAGAVSFGHIVKASEPVVSSFLNFAFLGEVMPWQVYASLLPIIGGVGLASASELSFNWLCFGAAMGSNLGSASRAVYSKKVMSGGDIGENMDSANVYAVLTIMATFMLIPISLLIEGPSAMLKGFKIAYSAGGMSFMWQMILSGFYYYMYNEVAFLALGKLDPVSHAVCNTMKRVVIIITAIFVFRNPVTGLGVLGSSIAILGTLIYSLAKNKYAKPLRLFGQRGGGGAWEVSAIFIRPSGPETRD</sequence>
<evidence type="ECO:0000256" key="1">
    <source>
        <dbReference type="ARBA" id="ARBA00004141"/>
    </source>
</evidence>
<dbReference type="AlphaFoldDB" id="A0A812LK32"/>
<protein>
    <submittedName>
        <fullName evidence="7">GPT1 protein</fullName>
    </submittedName>
</protein>
<dbReference type="InterPro" id="IPR050186">
    <property type="entry name" value="TPT_transporter"/>
</dbReference>
<feature type="transmembrane region" description="Helical" evidence="5">
    <location>
        <begin position="100"/>
        <end position="124"/>
    </location>
</feature>
<feature type="transmembrane region" description="Helical" evidence="5">
    <location>
        <begin position="28"/>
        <end position="47"/>
    </location>
</feature>
<dbReference type="OrthoDB" id="6418713at2759"/>
<keyword evidence="3 5" id="KW-1133">Transmembrane helix</keyword>
<gene>
    <name evidence="7" type="primary">GPT1</name>
    <name evidence="7" type="ORF">SNEC2469_LOCUS4942</name>
</gene>
<feature type="transmembrane region" description="Helical" evidence="5">
    <location>
        <begin position="144"/>
        <end position="162"/>
    </location>
</feature>
<evidence type="ECO:0000259" key="6">
    <source>
        <dbReference type="Pfam" id="PF03151"/>
    </source>
</evidence>
<proteinExistence type="predicted"/>
<evidence type="ECO:0000313" key="7">
    <source>
        <dbReference type="EMBL" id="CAE7247926.1"/>
    </source>
</evidence>
<feature type="domain" description="Sugar phosphate transporter" evidence="6">
    <location>
        <begin position="30"/>
        <end position="321"/>
    </location>
</feature>
<reference evidence="7" key="1">
    <citation type="submission" date="2021-02" db="EMBL/GenBank/DDBJ databases">
        <authorList>
            <person name="Dougan E. K."/>
            <person name="Rhodes N."/>
            <person name="Thang M."/>
            <person name="Chan C."/>
        </authorList>
    </citation>
    <scope>NUCLEOTIDE SEQUENCE</scope>
</reference>
<feature type="transmembrane region" description="Helical" evidence="5">
    <location>
        <begin position="209"/>
        <end position="228"/>
    </location>
</feature>
<dbReference type="InterPro" id="IPR037185">
    <property type="entry name" value="EmrE-like"/>
</dbReference>
<keyword evidence="4 5" id="KW-0472">Membrane</keyword>